<proteinExistence type="predicted"/>
<sequence>MRTLLPVRHAMQQARNRRLPNWLRLAYWAAAHADENGHARAYPGDLRRLLAVDAHEVSRAIRLAKARGLLAESSHAGCLVLAGCATSACDAEHQELA</sequence>
<organism evidence="1 2">
    <name type="scientific">Nocardioides bruguierae</name>
    <dbReference type="NCBI Taxonomy" id="2945102"/>
    <lineage>
        <taxon>Bacteria</taxon>
        <taxon>Bacillati</taxon>
        <taxon>Actinomycetota</taxon>
        <taxon>Actinomycetes</taxon>
        <taxon>Propionibacteriales</taxon>
        <taxon>Nocardioidaceae</taxon>
        <taxon>Nocardioides</taxon>
    </lineage>
</organism>
<accession>A0A9X2D3X0</accession>
<evidence type="ECO:0000313" key="1">
    <source>
        <dbReference type="EMBL" id="MCM0618768.1"/>
    </source>
</evidence>
<gene>
    <name evidence="1" type="ORF">M8330_00500</name>
</gene>
<evidence type="ECO:0000313" key="2">
    <source>
        <dbReference type="Proteomes" id="UP001139485"/>
    </source>
</evidence>
<keyword evidence="2" id="KW-1185">Reference proteome</keyword>
<dbReference type="AlphaFoldDB" id="A0A9X2D3X0"/>
<name>A0A9X2D3X0_9ACTN</name>
<protein>
    <submittedName>
        <fullName evidence="1">Uncharacterized protein</fullName>
    </submittedName>
</protein>
<dbReference type="Proteomes" id="UP001139485">
    <property type="component" value="Unassembled WGS sequence"/>
</dbReference>
<comment type="caution">
    <text evidence="1">The sequence shown here is derived from an EMBL/GenBank/DDBJ whole genome shotgun (WGS) entry which is preliminary data.</text>
</comment>
<dbReference type="RefSeq" id="WP_250825738.1">
    <property type="nucleotide sequence ID" value="NZ_JAMOIL010000001.1"/>
</dbReference>
<reference evidence="1" key="1">
    <citation type="submission" date="2022-05" db="EMBL/GenBank/DDBJ databases">
        <authorList>
            <person name="Tuo L."/>
        </authorList>
    </citation>
    <scope>NUCLEOTIDE SEQUENCE</scope>
    <source>
        <strain evidence="1">BSK12Z-4</strain>
    </source>
</reference>
<dbReference type="EMBL" id="JAMOIL010000001">
    <property type="protein sequence ID" value="MCM0618768.1"/>
    <property type="molecule type" value="Genomic_DNA"/>
</dbReference>